<dbReference type="AlphaFoldDB" id="A0A4D9CWI6"/>
<dbReference type="Gene3D" id="3.30.300.30">
    <property type="match status" value="1"/>
</dbReference>
<gene>
    <name evidence="4" type="ORF">NSK_005360</name>
</gene>
<feature type="region of interest" description="Disordered" evidence="1">
    <location>
        <begin position="447"/>
        <end position="537"/>
    </location>
</feature>
<dbReference type="EMBL" id="SDOX01000047">
    <property type="protein sequence ID" value="TFJ83296.1"/>
    <property type="molecule type" value="Genomic_DNA"/>
</dbReference>
<evidence type="ECO:0000313" key="5">
    <source>
        <dbReference type="Proteomes" id="UP000355283"/>
    </source>
</evidence>
<dbReference type="Gene3D" id="3.40.50.12780">
    <property type="entry name" value="N-terminal domain of ligase-like"/>
    <property type="match status" value="1"/>
</dbReference>
<keyword evidence="5" id="KW-1185">Reference proteome</keyword>
<accession>A0A4D9CWI6</accession>
<dbReference type="Proteomes" id="UP000355283">
    <property type="component" value="Unassembled WGS sequence"/>
</dbReference>
<dbReference type="SUPFAM" id="SSF56801">
    <property type="entry name" value="Acetyl-CoA synthetase-like"/>
    <property type="match status" value="2"/>
</dbReference>
<dbReference type="PROSITE" id="PS00455">
    <property type="entry name" value="AMP_BINDING"/>
    <property type="match status" value="1"/>
</dbReference>
<dbReference type="InterPro" id="IPR042099">
    <property type="entry name" value="ANL_N_sf"/>
</dbReference>
<feature type="compositionally biased region" description="Acidic residues" evidence="1">
    <location>
        <begin position="407"/>
        <end position="420"/>
    </location>
</feature>
<feature type="transmembrane region" description="Helical" evidence="2">
    <location>
        <begin position="100"/>
        <end position="123"/>
    </location>
</feature>
<dbReference type="InterPro" id="IPR045851">
    <property type="entry name" value="AMP-bd_C_sf"/>
</dbReference>
<reference evidence="4 5" key="1">
    <citation type="submission" date="2019-01" db="EMBL/GenBank/DDBJ databases">
        <title>Nuclear Genome Assembly of the Microalgal Biofuel strain Nannochloropsis salina CCMP1776.</title>
        <authorList>
            <person name="Hovde B."/>
        </authorList>
    </citation>
    <scope>NUCLEOTIDE SEQUENCE [LARGE SCALE GENOMIC DNA]</scope>
    <source>
        <strain evidence="4 5">CCMP1776</strain>
    </source>
</reference>
<comment type="caution">
    <text evidence="4">The sequence shown here is derived from an EMBL/GenBank/DDBJ whole genome shotgun (WGS) entry which is preliminary data.</text>
</comment>
<evidence type="ECO:0000313" key="4">
    <source>
        <dbReference type="EMBL" id="TFJ83296.1"/>
    </source>
</evidence>
<dbReference type="PANTHER" id="PTHR22754">
    <property type="entry name" value="DISCO-INTERACTING PROTEIN 2 DIP2 -RELATED"/>
    <property type="match status" value="1"/>
</dbReference>
<dbReference type="InterPro" id="IPR000873">
    <property type="entry name" value="AMP-dep_synth/lig_dom"/>
</dbReference>
<dbReference type="OrthoDB" id="69964at2759"/>
<feature type="domain" description="AMP-dependent synthetase/ligase" evidence="3">
    <location>
        <begin position="94"/>
        <end position="247"/>
    </location>
</feature>
<sequence length="537" mass="56741">MPAPRELPPAPQPPPLPTLLKRLRHWREIHPTKRALTFIDDKGKISASFTYAETYSRAQRIAAGLVPSSSSPPSSSSFLPVWPFRNKSVFPAPLRKGDRVLLVFLPSLDFVLAFLACLMAGVVPVPVFPPDPRRQSKDLNTFASIQASSGSRLVLTHEPYNHLKKLGVLKAMFTREAPGGTREGGKAGTLSSSLTAAGPGALAWVTIEALMKEGGREGGKAEDFEEVEDAPCFLQYTSGSTSEPKGFPVGDGVGHLELFVCGRIKDLIIIRGRNHYPQDIEKTAEQAAPDVLRPGCSAAFTVPALLLPQPPPSASPSSSSLDRLVLVMELRRPPSSPPPSFYPSLVRLLLAALSSSEGVSLHHLLFFPPHSIPKTTSGKIARKWARKAFLGQTLPPALHEWRREEGEGGEEGGEEGEEGEGLGMKGGKEEGMEAVLRKVAGLIRHVVGEGGGEEEGTRDGGGKGVSGPEVTPTPPRPKDAGEPGALEEARQAQAGGGGRGAPAQAGEGTCSAPSSPSSPSTTFPSSPSAWIPSPSPT</sequence>
<feature type="region of interest" description="Disordered" evidence="1">
    <location>
        <begin position="397"/>
        <end position="427"/>
    </location>
</feature>
<keyword evidence="2" id="KW-1133">Transmembrane helix</keyword>
<evidence type="ECO:0000256" key="2">
    <source>
        <dbReference type="SAM" id="Phobius"/>
    </source>
</evidence>
<keyword evidence="2" id="KW-0472">Membrane</keyword>
<dbReference type="PANTHER" id="PTHR22754:SF32">
    <property type="entry name" value="DISCO-INTERACTING PROTEIN 2"/>
    <property type="match status" value="1"/>
</dbReference>
<feature type="compositionally biased region" description="Low complexity" evidence="1">
    <location>
        <begin position="501"/>
        <end position="537"/>
    </location>
</feature>
<name>A0A4D9CWI6_9STRA</name>
<dbReference type="InterPro" id="IPR020845">
    <property type="entry name" value="AMP-binding_CS"/>
</dbReference>
<keyword evidence="2" id="KW-0812">Transmembrane</keyword>
<protein>
    <recommendedName>
        <fullName evidence="3">AMP-dependent synthetase/ligase domain-containing protein</fullName>
    </recommendedName>
</protein>
<organism evidence="4 5">
    <name type="scientific">Nannochloropsis salina CCMP1776</name>
    <dbReference type="NCBI Taxonomy" id="1027361"/>
    <lineage>
        <taxon>Eukaryota</taxon>
        <taxon>Sar</taxon>
        <taxon>Stramenopiles</taxon>
        <taxon>Ochrophyta</taxon>
        <taxon>Eustigmatophyceae</taxon>
        <taxon>Eustigmatales</taxon>
        <taxon>Monodopsidaceae</taxon>
        <taxon>Microchloropsis</taxon>
        <taxon>Microchloropsis salina</taxon>
    </lineage>
</organism>
<dbReference type="Pfam" id="PF00501">
    <property type="entry name" value="AMP-binding"/>
    <property type="match status" value="1"/>
</dbReference>
<evidence type="ECO:0000259" key="3">
    <source>
        <dbReference type="Pfam" id="PF00501"/>
    </source>
</evidence>
<evidence type="ECO:0000256" key="1">
    <source>
        <dbReference type="SAM" id="MobiDB-lite"/>
    </source>
</evidence>
<proteinExistence type="predicted"/>